<feature type="compositionally biased region" description="Basic residues" evidence="10">
    <location>
        <begin position="590"/>
        <end position="603"/>
    </location>
</feature>
<dbReference type="GO" id="GO:0071037">
    <property type="term" value="P:nuclear polyadenylation-dependent snRNA catabolic process"/>
    <property type="evidence" value="ECO:0007669"/>
    <property type="project" value="TreeGrafter"/>
</dbReference>
<sequence length="621" mass="70833">MFLKRETPRTIRCSATAWQTLVSRQTYLWQMCPVHESYCVTFNVMDERWPSLEMFSGNTEREEYEDELYAEEEEDGDSEPDSDLEFQLYSQLHYCTDDQEKLPENQQSSGQETQEDQDPGQRVQLHAAPPDDAILIDSGPDVITVSDNTEEEESVCAGKGQRSKGKRGTPVPQLQHHLLENVVVLDSESDQSSDSGLIPPYVVDPDLDSDSDSDSDGLESWMILGREKEEGDQDIQLNVFTVRNRDEPGFVHVVEGEQNWTVSNKDKEAQIFNKGAGSRRVSNRYYTEKTVTCHNCNKLGHLSKNCPIPKKALCCSLCGLQGHFVKSCPNRHCSNCALPGHTYDDCLERAYWHKRCHRCSMTGHFADTTEGPPVQSLHPEAHRSTAYCYNCSRMGHFGHECTERRMFNGTYPTLPFSSMYDTHYDIKRREHRAHLRAKELQEAGLLDRAEAAPTPQPPRKKWKNTHFPSAPLPRTAPTHTPKRRIAHTPKHPPQTTPKHNTHLHWRQDTPGPNRKKKTNTTPPMSNCPYSATTARFDGKKKKKNKNPNATNEEQDFPRSFQKSPRNNGALIHTPGRGRKNSGGLFGSEKSKKKKRTEKKRARKAARDPENLFLIKQRKRST</sequence>
<dbReference type="PANTHER" id="PTHR46543:SF1">
    <property type="entry name" value="ZINC FINGER CCHC DOMAIN-CONTAINING PROTEIN 7"/>
    <property type="match status" value="1"/>
</dbReference>
<evidence type="ECO:0000256" key="4">
    <source>
        <dbReference type="ARBA" id="ARBA00022771"/>
    </source>
</evidence>
<keyword evidence="6" id="KW-0539">Nucleus</keyword>
<dbReference type="GO" id="GO:0003723">
    <property type="term" value="F:RNA binding"/>
    <property type="evidence" value="ECO:0007669"/>
    <property type="project" value="TreeGrafter"/>
</dbReference>
<feature type="domain" description="CCHC-type" evidence="11">
    <location>
        <begin position="293"/>
        <end position="307"/>
    </location>
</feature>
<feature type="compositionally biased region" description="Acidic residues" evidence="10">
    <location>
        <begin position="205"/>
        <end position="217"/>
    </location>
</feature>
<feature type="domain" description="CCHC-type" evidence="11">
    <location>
        <begin position="388"/>
        <end position="403"/>
    </location>
</feature>
<keyword evidence="5" id="KW-0862">Zinc</keyword>
<dbReference type="Gene3D" id="4.10.60.10">
    <property type="entry name" value="Zinc finger, CCHC-type"/>
    <property type="match status" value="2"/>
</dbReference>
<evidence type="ECO:0000256" key="10">
    <source>
        <dbReference type="SAM" id="MobiDB-lite"/>
    </source>
</evidence>
<evidence type="ECO:0000313" key="12">
    <source>
        <dbReference type="EMBL" id="KAI5616558.1"/>
    </source>
</evidence>
<keyword evidence="4 9" id="KW-0863">Zinc-finger</keyword>
<evidence type="ECO:0000256" key="2">
    <source>
        <dbReference type="ARBA" id="ARBA00022723"/>
    </source>
</evidence>
<keyword evidence="3" id="KW-0677">Repeat</keyword>
<proteinExistence type="predicted"/>
<gene>
    <name evidence="12" type="ORF">C0J50_23887</name>
</gene>
<dbReference type="GO" id="GO:0008270">
    <property type="term" value="F:zinc ion binding"/>
    <property type="evidence" value="ECO:0007669"/>
    <property type="project" value="UniProtKB-KW"/>
</dbReference>
<feature type="region of interest" description="Disordered" evidence="10">
    <location>
        <begin position="444"/>
        <end position="621"/>
    </location>
</feature>
<dbReference type="PROSITE" id="PS50158">
    <property type="entry name" value="ZF_CCHC"/>
    <property type="match status" value="3"/>
</dbReference>
<dbReference type="Pfam" id="PF00098">
    <property type="entry name" value="zf-CCHC"/>
    <property type="match status" value="2"/>
</dbReference>
<dbReference type="Proteomes" id="UP001205998">
    <property type="component" value="Unassembled WGS sequence"/>
</dbReference>
<evidence type="ECO:0000259" key="11">
    <source>
        <dbReference type="PROSITE" id="PS50158"/>
    </source>
</evidence>
<evidence type="ECO:0000256" key="1">
    <source>
        <dbReference type="ARBA" id="ARBA00004123"/>
    </source>
</evidence>
<name>A0AAD5FI04_SILAS</name>
<dbReference type="GO" id="GO:0071036">
    <property type="term" value="P:nuclear polyadenylation-dependent snoRNA catabolic process"/>
    <property type="evidence" value="ECO:0007669"/>
    <property type="project" value="TreeGrafter"/>
</dbReference>
<dbReference type="GO" id="GO:0071035">
    <property type="term" value="P:nuclear polyadenylation-dependent rRNA catabolic process"/>
    <property type="evidence" value="ECO:0007669"/>
    <property type="project" value="TreeGrafter"/>
</dbReference>
<dbReference type="SMART" id="SM00343">
    <property type="entry name" value="ZnF_C2HC"/>
    <property type="match status" value="4"/>
</dbReference>
<dbReference type="InterPro" id="IPR051644">
    <property type="entry name" value="TRAMP_AT-DNA-binding"/>
</dbReference>
<dbReference type="InterPro" id="IPR001878">
    <property type="entry name" value="Znf_CCHC"/>
</dbReference>
<dbReference type="AlphaFoldDB" id="A0AAD5FI04"/>
<dbReference type="PANTHER" id="PTHR46543">
    <property type="entry name" value="ZINC FINGER CCHC DOMAIN-CONTAINING PROTEIN 7"/>
    <property type="match status" value="1"/>
</dbReference>
<accession>A0AAD5FI04</accession>
<keyword evidence="13" id="KW-1185">Reference proteome</keyword>
<dbReference type="GO" id="GO:0071031">
    <property type="term" value="P:nuclear mRNA surveillance of mRNA 3'-end processing"/>
    <property type="evidence" value="ECO:0007669"/>
    <property type="project" value="TreeGrafter"/>
</dbReference>
<dbReference type="SUPFAM" id="SSF57756">
    <property type="entry name" value="Retrovirus zinc finger-like domains"/>
    <property type="match status" value="1"/>
</dbReference>
<feature type="compositionally biased region" description="Polar residues" evidence="10">
    <location>
        <begin position="519"/>
        <end position="533"/>
    </location>
</feature>
<dbReference type="GO" id="GO:0071038">
    <property type="term" value="P:TRAMP-dependent tRNA surveillance pathway"/>
    <property type="evidence" value="ECO:0007669"/>
    <property type="project" value="TreeGrafter"/>
</dbReference>
<evidence type="ECO:0000256" key="3">
    <source>
        <dbReference type="ARBA" id="ARBA00022737"/>
    </source>
</evidence>
<feature type="region of interest" description="Disordered" evidence="10">
    <location>
        <begin position="186"/>
        <end position="218"/>
    </location>
</feature>
<evidence type="ECO:0000313" key="13">
    <source>
        <dbReference type="Proteomes" id="UP001205998"/>
    </source>
</evidence>
<evidence type="ECO:0000256" key="6">
    <source>
        <dbReference type="ARBA" id="ARBA00023242"/>
    </source>
</evidence>
<comment type="caution">
    <text evidence="12">The sequence shown here is derived from an EMBL/GenBank/DDBJ whole genome shotgun (WGS) entry which is preliminary data.</text>
</comment>
<feature type="region of interest" description="Disordered" evidence="10">
    <location>
        <begin position="101"/>
        <end position="124"/>
    </location>
</feature>
<feature type="compositionally biased region" description="Basic residues" evidence="10">
    <location>
        <begin position="480"/>
        <end position="490"/>
    </location>
</feature>
<evidence type="ECO:0000256" key="5">
    <source>
        <dbReference type="ARBA" id="ARBA00022833"/>
    </source>
</evidence>
<dbReference type="GO" id="GO:0071039">
    <property type="term" value="P:nuclear polyadenylation-dependent CUT catabolic process"/>
    <property type="evidence" value="ECO:0007669"/>
    <property type="project" value="TreeGrafter"/>
</dbReference>
<dbReference type="GO" id="GO:0031499">
    <property type="term" value="C:TRAMP complex"/>
    <property type="evidence" value="ECO:0007669"/>
    <property type="project" value="TreeGrafter"/>
</dbReference>
<dbReference type="InterPro" id="IPR036875">
    <property type="entry name" value="Znf_CCHC_sf"/>
</dbReference>
<feature type="domain" description="CCHC-type" evidence="11">
    <location>
        <begin position="315"/>
        <end position="330"/>
    </location>
</feature>
<evidence type="ECO:0000256" key="9">
    <source>
        <dbReference type="PROSITE-ProRule" id="PRU00047"/>
    </source>
</evidence>
<keyword evidence="2" id="KW-0479">Metal-binding</keyword>
<organism evidence="12 13">
    <name type="scientific">Silurus asotus</name>
    <name type="common">Amur catfish</name>
    <name type="synonym">Parasilurus asotus</name>
    <dbReference type="NCBI Taxonomy" id="30991"/>
    <lineage>
        <taxon>Eukaryota</taxon>
        <taxon>Metazoa</taxon>
        <taxon>Chordata</taxon>
        <taxon>Craniata</taxon>
        <taxon>Vertebrata</taxon>
        <taxon>Euteleostomi</taxon>
        <taxon>Actinopterygii</taxon>
        <taxon>Neopterygii</taxon>
        <taxon>Teleostei</taxon>
        <taxon>Ostariophysi</taxon>
        <taxon>Siluriformes</taxon>
        <taxon>Siluridae</taxon>
        <taxon>Silurus</taxon>
    </lineage>
</organism>
<comment type="subcellular location">
    <subcellularLocation>
        <location evidence="1">Nucleus</location>
    </subcellularLocation>
</comment>
<evidence type="ECO:0000256" key="7">
    <source>
        <dbReference type="ARBA" id="ARBA00041190"/>
    </source>
</evidence>
<evidence type="ECO:0000256" key="8">
    <source>
        <dbReference type="ARBA" id="ARBA00043023"/>
    </source>
</evidence>
<protein>
    <recommendedName>
        <fullName evidence="7">Zinc finger CCHC domain-containing protein 7</fullName>
    </recommendedName>
    <alternativeName>
        <fullName evidence="8">TRAMP-like complex RNA-binding factor ZCCHC7</fullName>
    </alternativeName>
</protein>
<dbReference type="EMBL" id="MU551723">
    <property type="protein sequence ID" value="KAI5616558.1"/>
    <property type="molecule type" value="Genomic_DNA"/>
</dbReference>
<feature type="region of interest" description="Disordered" evidence="10">
    <location>
        <begin position="146"/>
        <end position="173"/>
    </location>
</feature>
<reference evidence="12" key="1">
    <citation type="submission" date="2018-07" db="EMBL/GenBank/DDBJ databases">
        <title>Comparative genomics of catfishes provides insights into carnivory and benthic adaptation.</title>
        <authorList>
            <person name="Zhang Y."/>
            <person name="Wang D."/>
            <person name="Peng Z."/>
            <person name="Zheng S."/>
            <person name="Shao F."/>
            <person name="Tao W."/>
        </authorList>
    </citation>
    <scope>NUCLEOTIDE SEQUENCE</scope>
    <source>
        <strain evidence="12">Chongqing</strain>
    </source>
</reference>